<name>A0A644XGW0_9ZZZZ</name>
<dbReference type="SUPFAM" id="SSF50891">
    <property type="entry name" value="Cyclophilin-like"/>
    <property type="match status" value="1"/>
</dbReference>
<gene>
    <name evidence="3" type="ORF">SDC9_61826</name>
</gene>
<dbReference type="Pfam" id="PF18050">
    <property type="entry name" value="Cyclophil_like2"/>
    <property type="match status" value="1"/>
</dbReference>
<feature type="compositionally biased region" description="Low complexity" evidence="1">
    <location>
        <begin position="45"/>
        <end position="69"/>
    </location>
</feature>
<dbReference type="EMBL" id="VSSQ01002445">
    <property type="protein sequence ID" value="MPM15455.1"/>
    <property type="molecule type" value="Genomic_DNA"/>
</dbReference>
<dbReference type="PROSITE" id="PS51257">
    <property type="entry name" value="PROKAR_LIPOPROTEIN"/>
    <property type="match status" value="1"/>
</dbReference>
<sequence>MIKKILWLLLTVLLIFSMSACTNGGETPDKTAAAQETMQSLLETTEAPAPTADEATLSPETTEIPAPAAEESDAALEEKENKMKLQIGNNEFTATLADNSSADALLEMLAEGPITIDMRDYGNMEKVGMFETGLPRNDEQITTAPGDLILYQGNAFVIYYAPNSWNFTRLGKIDDVTAADLKAALGSGNITVTLSLN</sequence>
<feature type="region of interest" description="Disordered" evidence="1">
    <location>
        <begin position="45"/>
        <end position="71"/>
    </location>
</feature>
<evidence type="ECO:0000313" key="3">
    <source>
        <dbReference type="EMBL" id="MPM15455.1"/>
    </source>
</evidence>
<comment type="caution">
    <text evidence="3">The sequence shown here is derived from an EMBL/GenBank/DDBJ whole genome shotgun (WGS) entry which is preliminary data.</text>
</comment>
<evidence type="ECO:0000259" key="2">
    <source>
        <dbReference type="Pfam" id="PF18050"/>
    </source>
</evidence>
<proteinExistence type="predicted"/>
<accession>A0A644XGW0</accession>
<feature type="domain" description="Cyclophilin-like" evidence="2">
    <location>
        <begin position="85"/>
        <end position="194"/>
    </location>
</feature>
<organism evidence="3">
    <name type="scientific">bioreactor metagenome</name>
    <dbReference type="NCBI Taxonomy" id="1076179"/>
    <lineage>
        <taxon>unclassified sequences</taxon>
        <taxon>metagenomes</taxon>
        <taxon>ecological metagenomes</taxon>
    </lineage>
</organism>
<reference evidence="3" key="1">
    <citation type="submission" date="2019-08" db="EMBL/GenBank/DDBJ databases">
        <authorList>
            <person name="Kucharzyk K."/>
            <person name="Murdoch R.W."/>
            <person name="Higgins S."/>
            <person name="Loffler F."/>
        </authorList>
    </citation>
    <scope>NUCLEOTIDE SEQUENCE</scope>
</reference>
<dbReference type="InterPro" id="IPR029000">
    <property type="entry name" value="Cyclophilin-like_dom_sf"/>
</dbReference>
<dbReference type="Gene3D" id="2.40.100.20">
    <property type="match status" value="1"/>
</dbReference>
<dbReference type="InterPro" id="IPR041183">
    <property type="entry name" value="Cyclophilin-like"/>
</dbReference>
<protein>
    <recommendedName>
        <fullName evidence="2">Cyclophilin-like domain-containing protein</fullName>
    </recommendedName>
</protein>
<dbReference type="AlphaFoldDB" id="A0A644XGW0"/>
<evidence type="ECO:0000256" key="1">
    <source>
        <dbReference type="SAM" id="MobiDB-lite"/>
    </source>
</evidence>